<accession>A0A1E5PEL3</accession>
<dbReference type="EMBL" id="MEHJ01000001">
    <property type="protein sequence ID" value="OEJ27981.1"/>
    <property type="molecule type" value="Genomic_DNA"/>
</dbReference>
<reference evidence="4 5" key="1">
    <citation type="submission" date="2016-08" db="EMBL/GenBank/DDBJ databases">
        <title>Complete genome sequence of Streptomyces agglomeratus strain 6-3-2, a novel anti-MRSA actinomycete isolated from Wuli of Tebit, China.</title>
        <authorList>
            <person name="Chen X."/>
        </authorList>
    </citation>
    <scope>NUCLEOTIDE SEQUENCE [LARGE SCALE GENOMIC DNA]</scope>
    <source>
        <strain evidence="4 5">6-3-2</strain>
    </source>
</reference>
<evidence type="ECO:0000256" key="1">
    <source>
        <dbReference type="ARBA" id="ARBA00022603"/>
    </source>
</evidence>
<evidence type="ECO:0000256" key="2">
    <source>
        <dbReference type="ARBA" id="ARBA00022679"/>
    </source>
</evidence>
<name>A0A1E5PEL3_9ACTN</name>
<dbReference type="STRING" id="285458.BGM19_07510"/>
<dbReference type="RefSeq" id="WP_069929829.1">
    <property type="nucleotide sequence ID" value="NZ_MEHI01000001.1"/>
</dbReference>
<dbReference type="SUPFAM" id="SSF53335">
    <property type="entry name" value="S-adenosyl-L-methionine-dependent methyltransferases"/>
    <property type="match status" value="1"/>
</dbReference>
<keyword evidence="5" id="KW-1185">Reference proteome</keyword>
<dbReference type="Gene3D" id="3.40.50.150">
    <property type="entry name" value="Vaccinia Virus protein VP39"/>
    <property type="match status" value="1"/>
</dbReference>
<dbReference type="Pfam" id="PF13489">
    <property type="entry name" value="Methyltransf_23"/>
    <property type="match status" value="1"/>
</dbReference>
<dbReference type="AlphaFoldDB" id="A0A1E5PEL3"/>
<keyword evidence="3" id="KW-0949">S-adenosyl-L-methionine</keyword>
<dbReference type="OrthoDB" id="3469983at2"/>
<dbReference type="InterPro" id="IPR029063">
    <property type="entry name" value="SAM-dependent_MTases_sf"/>
</dbReference>
<dbReference type="GO" id="GO:0032259">
    <property type="term" value="P:methylation"/>
    <property type="evidence" value="ECO:0007669"/>
    <property type="project" value="UniProtKB-KW"/>
</dbReference>
<protein>
    <recommendedName>
        <fullName evidence="6">Methyltransferase</fullName>
    </recommendedName>
</protein>
<dbReference type="CDD" id="cd02440">
    <property type="entry name" value="AdoMet_MTases"/>
    <property type="match status" value="1"/>
</dbReference>
<dbReference type="Proteomes" id="UP000095759">
    <property type="component" value="Unassembled WGS sequence"/>
</dbReference>
<dbReference type="PANTHER" id="PTHR43464:SF19">
    <property type="entry name" value="UBIQUINONE BIOSYNTHESIS O-METHYLTRANSFERASE, MITOCHONDRIAL"/>
    <property type="match status" value="1"/>
</dbReference>
<evidence type="ECO:0000313" key="5">
    <source>
        <dbReference type="Proteomes" id="UP000095759"/>
    </source>
</evidence>
<dbReference type="PANTHER" id="PTHR43464">
    <property type="entry name" value="METHYLTRANSFERASE"/>
    <property type="match status" value="1"/>
</dbReference>
<organism evidence="4 5">
    <name type="scientific">Streptomyces agglomeratus</name>
    <dbReference type="NCBI Taxonomy" id="285458"/>
    <lineage>
        <taxon>Bacteria</taxon>
        <taxon>Bacillati</taxon>
        <taxon>Actinomycetota</taxon>
        <taxon>Actinomycetes</taxon>
        <taxon>Kitasatosporales</taxon>
        <taxon>Streptomycetaceae</taxon>
        <taxon>Streptomyces</taxon>
    </lineage>
</organism>
<evidence type="ECO:0008006" key="6">
    <source>
        <dbReference type="Google" id="ProtNLM"/>
    </source>
</evidence>
<keyword evidence="2" id="KW-0808">Transferase</keyword>
<dbReference type="GO" id="GO:0008168">
    <property type="term" value="F:methyltransferase activity"/>
    <property type="evidence" value="ECO:0007669"/>
    <property type="project" value="UniProtKB-KW"/>
</dbReference>
<evidence type="ECO:0000313" key="4">
    <source>
        <dbReference type="EMBL" id="OEJ27981.1"/>
    </source>
</evidence>
<proteinExistence type="predicted"/>
<comment type="caution">
    <text evidence="4">The sequence shown here is derived from an EMBL/GenBank/DDBJ whole genome shotgun (WGS) entry which is preliminary data.</text>
</comment>
<keyword evidence="1" id="KW-0489">Methyltransferase</keyword>
<sequence>MTNLADYVFHNVPAQLSPLEEFLDPFTRAELDEIAPGAGARYLDLGAGGGSVTRMLSELAGETGQVTAIDQDTHMVAPGPNIDIHTQDLSTGEPLAAEGPFDLVHARLLTHHLENRVEFVHRLAGSLRPGGWLLLGEFVRSAPKVVSAPSEEHAAVFRRVLDGLYDVMTAKHTHGSWGHEVHRTMLDAGLTSVRTRWHFESWTGGGHGCRLFENNVSQKREVMIEAGIAAADIDFFLKDLMHNPDMVVRSHEFVSIRGRRD</sequence>
<evidence type="ECO:0000256" key="3">
    <source>
        <dbReference type="ARBA" id="ARBA00022691"/>
    </source>
</evidence>
<gene>
    <name evidence="4" type="ORF">AS594_29315</name>
</gene>